<accession>A0ABD3ZUP4</accession>
<reference evidence="1 2" key="1">
    <citation type="submission" date="2014-11" db="EMBL/GenBank/DDBJ databases">
        <title>Draft Genome Sequences of Nine Bacillus subtilis Strains that Form Spores with High Heat-Resistance.</title>
        <authorList>
            <person name="Krawcyk A.O."/>
            <person name="Berendsen E.M."/>
            <person name="de Jong A."/>
            <person name="Holsappel S."/>
            <person name="Eijlander R.T."/>
            <person name="Wells-Bennik M."/>
            <person name="Kuipers O.P."/>
        </authorList>
    </citation>
    <scope>NUCLEOTIDE SEQUENCE [LARGE SCALE GENOMIC DNA]</scope>
    <source>
        <strain evidence="1 2">B4067</strain>
    </source>
</reference>
<comment type="caution">
    <text evidence="1">The sequence shown here is derived from an EMBL/GenBank/DDBJ whole genome shotgun (WGS) entry which is preliminary data.</text>
</comment>
<dbReference type="AlphaFoldDB" id="A0ABD3ZUP4"/>
<dbReference type="Proteomes" id="UP000031970">
    <property type="component" value="Unassembled WGS sequence"/>
</dbReference>
<organism evidence="1 2">
    <name type="scientific">Bacillus subtilis subsp. subtilis</name>
    <dbReference type="NCBI Taxonomy" id="135461"/>
    <lineage>
        <taxon>Bacteria</taxon>
        <taxon>Bacillati</taxon>
        <taxon>Bacillota</taxon>
        <taxon>Bacilli</taxon>
        <taxon>Bacillales</taxon>
        <taxon>Bacillaceae</taxon>
        <taxon>Bacillus</taxon>
    </lineage>
</organism>
<evidence type="ECO:0000313" key="2">
    <source>
        <dbReference type="Proteomes" id="UP000031970"/>
    </source>
</evidence>
<name>A0ABD3ZUP4_BACIU</name>
<evidence type="ECO:0008006" key="3">
    <source>
        <dbReference type="Google" id="ProtNLM"/>
    </source>
</evidence>
<evidence type="ECO:0000313" key="1">
    <source>
        <dbReference type="EMBL" id="KIL31988.1"/>
    </source>
</evidence>
<proteinExistence type="predicted"/>
<protein>
    <recommendedName>
        <fullName evidence="3">Secreted protein</fullName>
    </recommendedName>
</protein>
<gene>
    <name evidence="1" type="ORF">B4067_2261</name>
</gene>
<dbReference type="EMBL" id="JSXS01000040">
    <property type="protein sequence ID" value="KIL31988.1"/>
    <property type="molecule type" value="Genomic_DNA"/>
</dbReference>
<sequence>MAAIGRKLPAKNALVEIATFFRLLIATLEALTTRVQIAVLAEAVVAPIPTALKFKTRFFRVDIADIPVEIVAVRRDVLKSRIAVVAEPKT</sequence>